<keyword evidence="5" id="KW-1015">Disulfide bond</keyword>
<dbReference type="PANTHER" id="PTHR24039">
    <property type="entry name" value="FIBRILLIN-RELATED"/>
    <property type="match status" value="1"/>
</dbReference>
<keyword evidence="6" id="KW-0325">Glycoprotein</keyword>
<dbReference type="OrthoDB" id="10040649at2759"/>
<evidence type="ECO:0000256" key="3">
    <source>
        <dbReference type="ARBA" id="ARBA00022737"/>
    </source>
</evidence>
<keyword evidence="1 7" id="KW-0245">EGF-like domain</keyword>
<protein>
    <submittedName>
        <fullName evidence="9">Signal peptide, CUB and EGF-like domain-containing 1</fullName>
    </submittedName>
</protein>
<dbReference type="CDD" id="cd00054">
    <property type="entry name" value="EGF_CA"/>
    <property type="match status" value="1"/>
</dbReference>
<proteinExistence type="predicted"/>
<dbReference type="AlphaFoldDB" id="A0A6S7HZ53"/>
<organism evidence="9 10">
    <name type="scientific">Paramuricea clavata</name>
    <name type="common">Red gorgonian</name>
    <name type="synonym">Violescent sea-whip</name>
    <dbReference type="NCBI Taxonomy" id="317549"/>
    <lineage>
        <taxon>Eukaryota</taxon>
        <taxon>Metazoa</taxon>
        <taxon>Cnidaria</taxon>
        <taxon>Anthozoa</taxon>
        <taxon>Octocorallia</taxon>
        <taxon>Malacalcyonacea</taxon>
        <taxon>Plexauridae</taxon>
        <taxon>Paramuricea</taxon>
    </lineage>
</organism>
<feature type="compositionally biased region" description="Basic and acidic residues" evidence="8">
    <location>
        <begin position="12"/>
        <end position="21"/>
    </location>
</feature>
<dbReference type="PANTHER" id="PTHR24039:SF28">
    <property type="entry name" value="EGF-LIKE DOMAIN-CONTAINING PROTEIN"/>
    <property type="match status" value="1"/>
</dbReference>
<evidence type="ECO:0000313" key="10">
    <source>
        <dbReference type="Proteomes" id="UP001152795"/>
    </source>
</evidence>
<dbReference type="Proteomes" id="UP001152795">
    <property type="component" value="Unassembled WGS sequence"/>
</dbReference>
<dbReference type="Pfam" id="PF12947">
    <property type="entry name" value="EGF_3"/>
    <property type="match status" value="1"/>
</dbReference>
<evidence type="ECO:0000256" key="5">
    <source>
        <dbReference type="ARBA" id="ARBA00023157"/>
    </source>
</evidence>
<comment type="caution">
    <text evidence="7">Lacks conserved residue(s) required for the propagation of feature annotation.</text>
</comment>
<dbReference type="PROSITE" id="PS50026">
    <property type="entry name" value="EGF_3"/>
    <property type="match status" value="1"/>
</dbReference>
<reference evidence="9" key="1">
    <citation type="submission" date="2020-04" db="EMBL/GenBank/DDBJ databases">
        <authorList>
            <person name="Alioto T."/>
            <person name="Alioto T."/>
            <person name="Gomez Garrido J."/>
        </authorList>
    </citation>
    <scope>NUCLEOTIDE SEQUENCE</scope>
    <source>
        <strain evidence="9">A484AB</strain>
    </source>
</reference>
<dbReference type="FunFam" id="2.10.25.10:FF:000038">
    <property type="entry name" value="Fibrillin 2"/>
    <property type="match status" value="1"/>
</dbReference>
<name>A0A6S7HZ53_PARCT</name>
<dbReference type="InterPro" id="IPR024731">
    <property type="entry name" value="NELL2-like_EGF"/>
</dbReference>
<evidence type="ECO:0000256" key="4">
    <source>
        <dbReference type="ARBA" id="ARBA00022837"/>
    </source>
</evidence>
<dbReference type="PROSITE" id="PS01186">
    <property type="entry name" value="EGF_2"/>
    <property type="match status" value="1"/>
</dbReference>
<accession>A0A6S7HZ53</accession>
<feature type="non-terminal residue" evidence="9">
    <location>
        <position position="1"/>
    </location>
</feature>
<dbReference type="EMBL" id="CACRXK020006653">
    <property type="protein sequence ID" value="CAB4010017.1"/>
    <property type="molecule type" value="Genomic_DNA"/>
</dbReference>
<evidence type="ECO:0000256" key="7">
    <source>
        <dbReference type="PROSITE-ProRule" id="PRU00076"/>
    </source>
</evidence>
<evidence type="ECO:0000256" key="2">
    <source>
        <dbReference type="ARBA" id="ARBA00022729"/>
    </source>
</evidence>
<evidence type="ECO:0000256" key="8">
    <source>
        <dbReference type="SAM" id="MobiDB-lite"/>
    </source>
</evidence>
<sequence length="152" mass="16256">MFSGTGQDVDENVERRDGKKEKDKGYVAFFSDDDDVGAQGDDESLAASSAIISRTESEQMYFTKLVRSVHADECKLDIDDCSVNALCHNIPGSYKCACKVGYIGDGKTCLGIIVGSGDVCTADGRQCGPVEECVEEKCQCRSGFLHDGSACA</sequence>
<keyword evidence="4" id="KW-0106">Calcium</keyword>
<dbReference type="Gene3D" id="2.10.25.10">
    <property type="entry name" value="Laminin"/>
    <property type="match status" value="1"/>
</dbReference>
<keyword evidence="2" id="KW-0732">Signal</keyword>
<dbReference type="SMART" id="SM00181">
    <property type="entry name" value="EGF"/>
    <property type="match status" value="1"/>
</dbReference>
<comment type="caution">
    <text evidence="9">The sequence shown here is derived from an EMBL/GenBank/DDBJ whole genome shotgun (WGS) entry which is preliminary data.</text>
</comment>
<dbReference type="InterPro" id="IPR001881">
    <property type="entry name" value="EGF-like_Ca-bd_dom"/>
</dbReference>
<keyword evidence="10" id="KW-1185">Reference proteome</keyword>
<keyword evidence="3" id="KW-0677">Repeat</keyword>
<dbReference type="InterPro" id="IPR000152">
    <property type="entry name" value="EGF-type_Asp/Asn_hydroxyl_site"/>
</dbReference>
<gene>
    <name evidence="9" type="ORF">PACLA_8A064415</name>
</gene>
<dbReference type="InterPro" id="IPR000742">
    <property type="entry name" value="EGF"/>
</dbReference>
<evidence type="ECO:0000313" key="9">
    <source>
        <dbReference type="EMBL" id="CAB4010017.1"/>
    </source>
</evidence>
<evidence type="ECO:0000256" key="6">
    <source>
        <dbReference type="ARBA" id="ARBA00023180"/>
    </source>
</evidence>
<dbReference type="PROSITE" id="PS00010">
    <property type="entry name" value="ASX_HYDROXYL"/>
    <property type="match status" value="1"/>
</dbReference>
<dbReference type="GO" id="GO:0005509">
    <property type="term" value="F:calcium ion binding"/>
    <property type="evidence" value="ECO:0007669"/>
    <property type="project" value="InterPro"/>
</dbReference>
<evidence type="ECO:0000256" key="1">
    <source>
        <dbReference type="ARBA" id="ARBA00022536"/>
    </source>
</evidence>
<dbReference type="SMART" id="SM00179">
    <property type="entry name" value="EGF_CA"/>
    <property type="match status" value="1"/>
</dbReference>
<dbReference type="SUPFAM" id="SSF57196">
    <property type="entry name" value="EGF/Laminin"/>
    <property type="match status" value="1"/>
</dbReference>
<feature type="region of interest" description="Disordered" evidence="8">
    <location>
        <begin position="1"/>
        <end position="21"/>
    </location>
</feature>